<dbReference type="Proteomes" id="UP001209257">
    <property type="component" value="Unassembled WGS sequence"/>
</dbReference>
<name>A0ABT2VLW6_9ALTE</name>
<dbReference type="EMBL" id="JAOTJC010000006">
    <property type="protein sequence ID" value="MCU7554049.1"/>
    <property type="molecule type" value="Genomic_DNA"/>
</dbReference>
<comment type="caution">
    <text evidence="1">The sequence shown here is derived from an EMBL/GenBank/DDBJ whole genome shotgun (WGS) entry which is preliminary data.</text>
</comment>
<reference evidence="2" key="1">
    <citation type="submission" date="2023-07" db="EMBL/GenBank/DDBJ databases">
        <title>Study on multiphase classification of strain Alteromonas salexigens isolated from the Yellow Sea.</title>
        <authorList>
            <person name="Sun L."/>
        </authorList>
    </citation>
    <scope>NUCLEOTIDE SEQUENCE [LARGE SCALE GENOMIC DNA]</scope>
    <source>
        <strain evidence="2">ASW11-19</strain>
    </source>
</reference>
<evidence type="ECO:0000313" key="2">
    <source>
        <dbReference type="Proteomes" id="UP001209257"/>
    </source>
</evidence>
<evidence type="ECO:0000313" key="1">
    <source>
        <dbReference type="EMBL" id="MCU7554049.1"/>
    </source>
</evidence>
<accession>A0ABT2VLW6</accession>
<gene>
    <name evidence="1" type="ORF">OCL06_05495</name>
</gene>
<proteinExistence type="predicted"/>
<protein>
    <submittedName>
        <fullName evidence="1">CAP domain-containing protein</fullName>
    </submittedName>
</protein>
<dbReference type="InterPro" id="IPR035940">
    <property type="entry name" value="CAP_sf"/>
</dbReference>
<keyword evidence="2" id="KW-1185">Reference proteome</keyword>
<dbReference type="Gene3D" id="3.40.33.10">
    <property type="entry name" value="CAP"/>
    <property type="match status" value="1"/>
</dbReference>
<dbReference type="RefSeq" id="WP_262992739.1">
    <property type="nucleotide sequence ID" value="NZ_JAOTJC010000006.1"/>
</dbReference>
<sequence length="170" mass="19310">MCGSTEQAQQLALAIMTDELQQRKEIRCNGLLQVLAEEKARLMAERGMVFHNLDGSPNSRLRNAGFELPDYYGAAFSNQVEAIAGGYATVEKVWRSFKKSKDHADHLLGRLPFYREQDEMGVAFVSDRTAPHVEYWVVYLTKGKTENQHRYFDTIPNKGTDMLFEDMPGG</sequence>
<organism evidence="1 2">
    <name type="scientific">Alteromonas salexigens</name>
    <dbReference type="NCBI Taxonomy" id="2982530"/>
    <lineage>
        <taxon>Bacteria</taxon>
        <taxon>Pseudomonadati</taxon>
        <taxon>Pseudomonadota</taxon>
        <taxon>Gammaproteobacteria</taxon>
        <taxon>Alteromonadales</taxon>
        <taxon>Alteromonadaceae</taxon>
        <taxon>Alteromonas/Salinimonas group</taxon>
        <taxon>Alteromonas</taxon>
    </lineage>
</organism>